<accession>A0A8J7T756</accession>
<dbReference type="PANTHER" id="PTHR15570:SF2">
    <property type="entry name" value="G0_G1 SWITCH PROTEIN 2"/>
    <property type="match status" value="1"/>
</dbReference>
<evidence type="ECO:0000313" key="4">
    <source>
        <dbReference type="Proteomes" id="UP000736164"/>
    </source>
</evidence>
<reference evidence="3" key="1">
    <citation type="journal article" date="2021" name="Cell">
        <title>Tracing the genetic footprints of vertebrate landing in non-teleost ray-finned fishes.</title>
        <authorList>
            <person name="Bi X."/>
            <person name="Wang K."/>
            <person name="Yang L."/>
            <person name="Pan H."/>
            <person name="Jiang H."/>
            <person name="Wei Q."/>
            <person name="Fang M."/>
            <person name="Yu H."/>
            <person name="Zhu C."/>
            <person name="Cai Y."/>
            <person name="He Y."/>
            <person name="Gan X."/>
            <person name="Zeng H."/>
            <person name="Yu D."/>
            <person name="Zhu Y."/>
            <person name="Jiang H."/>
            <person name="Qiu Q."/>
            <person name="Yang H."/>
            <person name="Zhang Y.E."/>
            <person name="Wang W."/>
            <person name="Zhu M."/>
            <person name="He S."/>
            <person name="Zhang G."/>
        </authorList>
    </citation>
    <scope>NUCLEOTIDE SEQUENCE</scope>
    <source>
        <strain evidence="3">Allg_001</strain>
    </source>
</reference>
<feature type="compositionally biased region" description="Basic and acidic residues" evidence="1">
    <location>
        <begin position="74"/>
        <end position="91"/>
    </location>
</feature>
<protein>
    <submittedName>
        <fullName evidence="3">G0S2 protein</fullName>
    </submittedName>
</protein>
<keyword evidence="4" id="KW-1185">Reference proteome</keyword>
<dbReference type="InterPro" id="IPR016821">
    <property type="entry name" value="G0S2"/>
</dbReference>
<keyword evidence="2" id="KW-0812">Transmembrane</keyword>
<organism evidence="3 4">
    <name type="scientific">Atractosteus spatula</name>
    <name type="common">Alligator gar</name>
    <name type="synonym">Lepisosteus spatula</name>
    <dbReference type="NCBI Taxonomy" id="7917"/>
    <lineage>
        <taxon>Eukaryota</taxon>
        <taxon>Metazoa</taxon>
        <taxon>Chordata</taxon>
        <taxon>Craniata</taxon>
        <taxon>Vertebrata</taxon>
        <taxon>Euteleostomi</taxon>
        <taxon>Actinopterygii</taxon>
        <taxon>Neopterygii</taxon>
        <taxon>Holostei</taxon>
        <taxon>Semionotiformes</taxon>
        <taxon>Lepisosteidae</taxon>
        <taxon>Atractosteus</taxon>
    </lineage>
</organism>
<comment type="caution">
    <text evidence="3">The sequence shown here is derived from an EMBL/GenBank/DDBJ whole genome shotgun (WGS) entry which is preliminary data.</text>
</comment>
<keyword evidence="2" id="KW-1133">Transmembrane helix</keyword>
<dbReference type="EMBL" id="JAAWVO010006314">
    <property type="protein sequence ID" value="MBN3312528.1"/>
    <property type="molecule type" value="Genomic_DNA"/>
</dbReference>
<feature type="non-terminal residue" evidence="3">
    <location>
        <position position="111"/>
    </location>
</feature>
<feature type="transmembrane region" description="Helical" evidence="2">
    <location>
        <begin position="24"/>
        <end position="43"/>
    </location>
</feature>
<feature type="region of interest" description="Disordered" evidence="1">
    <location>
        <begin position="74"/>
        <end position="111"/>
    </location>
</feature>
<proteinExistence type="predicted"/>
<keyword evidence="2" id="KW-0472">Membrane</keyword>
<evidence type="ECO:0000313" key="3">
    <source>
        <dbReference type="EMBL" id="MBN3312528.1"/>
    </source>
</evidence>
<name>A0A8J7T756_ATRSP</name>
<evidence type="ECO:0000256" key="1">
    <source>
        <dbReference type="SAM" id="MobiDB-lite"/>
    </source>
</evidence>
<evidence type="ECO:0000256" key="2">
    <source>
        <dbReference type="SAM" id="Phobius"/>
    </source>
</evidence>
<gene>
    <name evidence="3" type="primary">G0s2</name>
    <name evidence="3" type="ORF">GTO95_0008371</name>
</gene>
<dbReference type="Pfam" id="PF15103">
    <property type="entry name" value="G0-G1_switch_2"/>
    <property type="match status" value="1"/>
</dbReference>
<dbReference type="PANTHER" id="PTHR15570">
    <property type="entry name" value="G0/G1 SWITCH PROTEIN 2"/>
    <property type="match status" value="1"/>
</dbReference>
<dbReference type="AlphaFoldDB" id="A0A8J7T756"/>
<feature type="non-terminal residue" evidence="3">
    <location>
        <position position="1"/>
    </location>
</feature>
<sequence>METMQELIPFAKEMLSQKPSRKMVRVYLVGSVLAFFGVVIGLVETVCQPFSSDAGVDEEIQRLAERERRALDAEERREMEEIATSENDRMVKPKRQVITGQRNAANRLHAS</sequence>
<dbReference type="Proteomes" id="UP000736164">
    <property type="component" value="Unassembled WGS sequence"/>
</dbReference>